<dbReference type="AlphaFoldDB" id="U1GIA2"/>
<dbReference type="HOGENOM" id="CLU_912247_0_0_1"/>
<evidence type="ECO:0000256" key="1">
    <source>
        <dbReference type="SAM" id="MobiDB-lite"/>
    </source>
</evidence>
<evidence type="ECO:0000313" key="3">
    <source>
        <dbReference type="Proteomes" id="UP000019373"/>
    </source>
</evidence>
<sequence>MTECREYDPEQSSRKKRIAPQVWDEMRPLILELYLTEQRTGLRRGQNTFLSQKDVLLTFLSTRQYTFALKKWKVTKNTPGRVKRSAARKLHENPKRHGFQYKQRALSPLDISRCPIRYPGFDPASSPTASTPSQMTWETATNASMTPRAASPRASAADNKQSDSIDLKKMTDAMLDLSHEQAQGSVQDLARTPEARTLISGIEEQVVTSSHRQGWNTDSQFARLKWRLELLLDNLEAGKTVEYSDIESCELWLSVFEPSRKSEENLISLFKDILTRIKAMERMKRQSLSSDTGSCLKRRKMSLCL</sequence>
<dbReference type="EMBL" id="KE721204">
    <property type="protein sequence ID" value="ERF71536.1"/>
    <property type="molecule type" value="Genomic_DNA"/>
</dbReference>
<dbReference type="GeneID" id="19235586"/>
<feature type="region of interest" description="Disordered" evidence="1">
    <location>
        <begin position="143"/>
        <end position="164"/>
    </location>
</feature>
<dbReference type="Proteomes" id="UP000019373">
    <property type="component" value="Unassembled WGS sequence"/>
</dbReference>
<proteinExistence type="predicted"/>
<dbReference type="RefSeq" id="XP_007802745.1">
    <property type="nucleotide sequence ID" value="XM_007804554.1"/>
</dbReference>
<accession>U1GIA2</accession>
<gene>
    <name evidence="2" type="ORF">EPUS_00525</name>
</gene>
<protein>
    <recommendedName>
        <fullName evidence="4">Clr5 domain-containing protein</fullName>
    </recommendedName>
</protein>
<evidence type="ECO:0008006" key="4">
    <source>
        <dbReference type="Google" id="ProtNLM"/>
    </source>
</evidence>
<evidence type="ECO:0000313" key="2">
    <source>
        <dbReference type="EMBL" id="ERF71536.1"/>
    </source>
</evidence>
<organism evidence="2 3">
    <name type="scientific">Endocarpon pusillum (strain Z07020 / HMAS-L-300199)</name>
    <name type="common">Lichen-forming fungus</name>
    <dbReference type="NCBI Taxonomy" id="1263415"/>
    <lineage>
        <taxon>Eukaryota</taxon>
        <taxon>Fungi</taxon>
        <taxon>Dikarya</taxon>
        <taxon>Ascomycota</taxon>
        <taxon>Pezizomycotina</taxon>
        <taxon>Eurotiomycetes</taxon>
        <taxon>Chaetothyriomycetidae</taxon>
        <taxon>Verrucariales</taxon>
        <taxon>Verrucariaceae</taxon>
        <taxon>Endocarpon</taxon>
    </lineage>
</organism>
<name>U1GIA2_ENDPU</name>
<keyword evidence="3" id="KW-1185">Reference proteome</keyword>
<feature type="compositionally biased region" description="Low complexity" evidence="1">
    <location>
        <begin position="147"/>
        <end position="157"/>
    </location>
</feature>
<reference evidence="3" key="1">
    <citation type="journal article" date="2014" name="BMC Genomics">
        <title>Genome characteristics reveal the impact of lichenization on lichen-forming fungus Endocarpon pusillum Hedwig (Verrucariales, Ascomycota).</title>
        <authorList>
            <person name="Wang Y.-Y."/>
            <person name="Liu B."/>
            <person name="Zhang X.-Y."/>
            <person name="Zhou Q.-M."/>
            <person name="Zhang T."/>
            <person name="Li H."/>
            <person name="Yu Y.-F."/>
            <person name="Zhang X.-L."/>
            <person name="Hao X.-Y."/>
            <person name="Wang M."/>
            <person name="Wang L."/>
            <person name="Wei J.-C."/>
        </authorList>
    </citation>
    <scope>NUCLEOTIDE SEQUENCE [LARGE SCALE GENOMIC DNA]</scope>
    <source>
        <strain evidence="3">Z07020 / HMAS-L-300199</strain>
    </source>
</reference>